<comment type="caution">
    <text evidence="2">The sequence shown here is derived from an EMBL/GenBank/DDBJ whole genome shotgun (WGS) entry which is preliminary data.</text>
</comment>
<proteinExistence type="predicted"/>
<dbReference type="GeneID" id="94846000"/>
<protein>
    <submittedName>
        <fullName evidence="2">Uncharacterized protein</fullName>
    </submittedName>
</protein>
<name>A0A1J4JBP8_9EUKA</name>
<keyword evidence="1" id="KW-1133">Transmembrane helix</keyword>
<dbReference type="VEuPathDB" id="TrichDB:TRFO_37219"/>
<evidence type="ECO:0000313" key="2">
    <source>
        <dbReference type="EMBL" id="OHS96606.1"/>
    </source>
</evidence>
<sequence length="283" mass="31542">MSSSLELVCSSQRDKSFWISTFASFGSSFLLLSFLMTMMYFSLWRNKAAEYTFLSNISHLSFIIALFMKSIGSCAAGIILRYDNIKWVVIRPILVDVPQAALVVSYSIVFLTWCIASCRQLTLPVGKQITRISGGALIASLVFFLANSIFDCLYFSLEKEQIHQLNVWISFARDEIIGIAFLVILSLVRKFRNVSIKGNNNTEKSANIQSIVVLASLLVRGITILVENFVFSPKYAKSETTPCGIPSLAFYIGQQLVCEVLPAFSLISLQGSLSKILSYETLE</sequence>
<dbReference type="AlphaFoldDB" id="A0A1J4JBP8"/>
<feature type="transmembrane region" description="Helical" evidence="1">
    <location>
        <begin position="134"/>
        <end position="156"/>
    </location>
</feature>
<accession>A0A1J4JBP8</accession>
<evidence type="ECO:0000313" key="3">
    <source>
        <dbReference type="Proteomes" id="UP000179807"/>
    </source>
</evidence>
<feature type="transmembrane region" description="Helical" evidence="1">
    <location>
        <begin position="53"/>
        <end position="80"/>
    </location>
</feature>
<feature type="transmembrane region" description="Helical" evidence="1">
    <location>
        <begin position="17"/>
        <end position="41"/>
    </location>
</feature>
<dbReference type="RefSeq" id="XP_068349743.1">
    <property type="nucleotide sequence ID" value="XM_068511296.1"/>
</dbReference>
<feature type="transmembrane region" description="Helical" evidence="1">
    <location>
        <begin position="168"/>
        <end position="188"/>
    </location>
</feature>
<feature type="transmembrane region" description="Helical" evidence="1">
    <location>
        <begin position="208"/>
        <end position="231"/>
    </location>
</feature>
<dbReference type="EMBL" id="MLAK01001165">
    <property type="protein sequence ID" value="OHS96606.1"/>
    <property type="molecule type" value="Genomic_DNA"/>
</dbReference>
<keyword evidence="1" id="KW-0472">Membrane</keyword>
<keyword evidence="3" id="KW-1185">Reference proteome</keyword>
<evidence type="ECO:0000256" key="1">
    <source>
        <dbReference type="SAM" id="Phobius"/>
    </source>
</evidence>
<reference evidence="2" key="1">
    <citation type="submission" date="2016-10" db="EMBL/GenBank/DDBJ databases">
        <authorList>
            <person name="Benchimol M."/>
            <person name="Almeida L.G."/>
            <person name="Vasconcelos A.T."/>
            <person name="Perreira-Neves A."/>
            <person name="Rosa I.A."/>
            <person name="Tasca T."/>
            <person name="Bogo M.R."/>
            <person name="de Souza W."/>
        </authorList>
    </citation>
    <scope>NUCLEOTIDE SEQUENCE [LARGE SCALE GENOMIC DNA]</scope>
    <source>
        <strain evidence="2">K</strain>
    </source>
</reference>
<organism evidence="2 3">
    <name type="scientific">Tritrichomonas foetus</name>
    <dbReference type="NCBI Taxonomy" id="1144522"/>
    <lineage>
        <taxon>Eukaryota</taxon>
        <taxon>Metamonada</taxon>
        <taxon>Parabasalia</taxon>
        <taxon>Tritrichomonadida</taxon>
        <taxon>Tritrichomonadidae</taxon>
        <taxon>Tritrichomonas</taxon>
    </lineage>
</organism>
<keyword evidence="1" id="KW-0812">Transmembrane</keyword>
<feature type="transmembrane region" description="Helical" evidence="1">
    <location>
        <begin position="100"/>
        <end position="122"/>
    </location>
</feature>
<feature type="transmembrane region" description="Helical" evidence="1">
    <location>
        <begin position="251"/>
        <end position="269"/>
    </location>
</feature>
<gene>
    <name evidence="2" type="ORF">TRFO_37219</name>
</gene>
<dbReference type="Proteomes" id="UP000179807">
    <property type="component" value="Unassembled WGS sequence"/>
</dbReference>